<evidence type="ECO:0000256" key="9">
    <source>
        <dbReference type="ARBA" id="ARBA00023125"/>
    </source>
</evidence>
<proteinExistence type="inferred from homology"/>
<keyword evidence="11 12" id="KW-0804">Transcription</keyword>
<keyword evidence="3 12" id="KW-0004">4Fe-4S</keyword>
<sequence>MADYSRLPGPVEDHWTWQSLGACRGLQTAMFFHPDYERGSARERRESQAKAICERCPVLGQCREHALQVHEPYGIWGGLSADERKGVLRAQRRRTALAAGQREHEPA</sequence>
<protein>
    <recommendedName>
        <fullName evidence="12">Transcriptional regulator WhiB</fullName>
    </recommendedName>
</protein>
<feature type="binding site" evidence="12">
    <location>
        <position position="56"/>
    </location>
    <ligand>
        <name>[4Fe-4S] cluster</name>
        <dbReference type="ChEBI" id="CHEBI:49883"/>
    </ligand>
</feature>
<name>A0ABY6NZ40_9NOCA</name>
<evidence type="ECO:0000259" key="13">
    <source>
        <dbReference type="PROSITE" id="PS51674"/>
    </source>
</evidence>
<dbReference type="PROSITE" id="PS51674">
    <property type="entry name" value="4FE4S_WBL"/>
    <property type="match status" value="1"/>
</dbReference>
<reference evidence="14" key="1">
    <citation type="submission" date="2022-10" db="EMBL/GenBank/DDBJ databases">
        <title>Rhodococcus sp.75.</title>
        <authorList>
            <person name="Sun M."/>
        </authorList>
    </citation>
    <scope>NUCLEOTIDE SEQUENCE</scope>
    <source>
        <strain evidence="14">75</strain>
    </source>
</reference>
<comment type="subcellular location">
    <subcellularLocation>
        <location evidence="1 12">Cytoplasm</location>
    </subcellularLocation>
</comment>
<evidence type="ECO:0000256" key="3">
    <source>
        <dbReference type="ARBA" id="ARBA00022485"/>
    </source>
</evidence>
<evidence type="ECO:0000256" key="7">
    <source>
        <dbReference type="ARBA" id="ARBA00023014"/>
    </source>
</evidence>
<comment type="function">
    <text evidence="12">Acts as a transcriptional regulator. Probably redox-responsive. The apo- but not holo-form probably binds DNA.</text>
</comment>
<evidence type="ECO:0000256" key="10">
    <source>
        <dbReference type="ARBA" id="ARBA00023157"/>
    </source>
</evidence>
<keyword evidence="4 12" id="KW-0963">Cytoplasm</keyword>
<accession>A0ABY6NZ40</accession>
<dbReference type="EMBL" id="CP110615">
    <property type="protein sequence ID" value="UZJ24381.1"/>
    <property type="molecule type" value="Genomic_DNA"/>
</dbReference>
<evidence type="ECO:0000256" key="1">
    <source>
        <dbReference type="ARBA" id="ARBA00004496"/>
    </source>
</evidence>
<evidence type="ECO:0000256" key="4">
    <source>
        <dbReference type="ARBA" id="ARBA00022490"/>
    </source>
</evidence>
<evidence type="ECO:0000313" key="15">
    <source>
        <dbReference type="Proteomes" id="UP001164965"/>
    </source>
</evidence>
<organism evidence="14 15">
    <name type="scientific">Rhodococcus antarcticus</name>
    <dbReference type="NCBI Taxonomy" id="2987751"/>
    <lineage>
        <taxon>Bacteria</taxon>
        <taxon>Bacillati</taxon>
        <taxon>Actinomycetota</taxon>
        <taxon>Actinomycetes</taxon>
        <taxon>Mycobacteriales</taxon>
        <taxon>Nocardiaceae</taxon>
        <taxon>Rhodococcus</taxon>
    </lineage>
</organism>
<gene>
    <name evidence="12" type="primary">whiB</name>
    <name evidence="14" type="ORF">RHODO2019_14705</name>
</gene>
<dbReference type="PANTHER" id="PTHR38839:SF5">
    <property type="entry name" value="TRANSCRIPTIONAL REGULATOR WHID"/>
    <property type="match status" value="1"/>
</dbReference>
<comment type="PTM">
    <text evidence="12">The Fe-S cluster can be nitrosylated by nitric oxide (NO).</text>
</comment>
<dbReference type="RefSeq" id="WP_265382488.1">
    <property type="nucleotide sequence ID" value="NZ_CP110615.1"/>
</dbReference>
<evidence type="ECO:0000256" key="8">
    <source>
        <dbReference type="ARBA" id="ARBA00023015"/>
    </source>
</evidence>
<keyword evidence="6 12" id="KW-0408">Iron</keyword>
<dbReference type="Proteomes" id="UP001164965">
    <property type="component" value="Chromosome"/>
</dbReference>
<evidence type="ECO:0000256" key="12">
    <source>
        <dbReference type="HAMAP-Rule" id="MF_01479"/>
    </source>
</evidence>
<feature type="binding site" evidence="12">
    <location>
        <position position="62"/>
    </location>
    <ligand>
        <name>[4Fe-4S] cluster</name>
        <dbReference type="ChEBI" id="CHEBI:49883"/>
    </ligand>
</feature>
<keyword evidence="8 12" id="KW-0805">Transcription regulation</keyword>
<dbReference type="PANTHER" id="PTHR38839">
    <property type="entry name" value="TRANSCRIPTIONAL REGULATOR WHID-RELATED"/>
    <property type="match status" value="1"/>
</dbReference>
<evidence type="ECO:0000256" key="2">
    <source>
        <dbReference type="ARBA" id="ARBA00006597"/>
    </source>
</evidence>
<keyword evidence="5 12" id="KW-0479">Metal-binding</keyword>
<dbReference type="InterPro" id="IPR003482">
    <property type="entry name" value="Whib"/>
</dbReference>
<feature type="binding site" evidence="12">
    <location>
        <position position="23"/>
    </location>
    <ligand>
        <name>[4Fe-4S] cluster</name>
        <dbReference type="ChEBI" id="CHEBI:49883"/>
    </ligand>
</feature>
<comment type="PTM">
    <text evidence="12">Upon Fe-S cluster removal intramolecular disulfide bonds are formed.</text>
</comment>
<evidence type="ECO:0000313" key="14">
    <source>
        <dbReference type="EMBL" id="UZJ24381.1"/>
    </source>
</evidence>
<keyword evidence="10 12" id="KW-1015">Disulfide bond</keyword>
<feature type="binding site" evidence="12">
    <location>
        <position position="53"/>
    </location>
    <ligand>
        <name>[4Fe-4S] cluster</name>
        <dbReference type="ChEBI" id="CHEBI:49883"/>
    </ligand>
</feature>
<evidence type="ECO:0000256" key="6">
    <source>
        <dbReference type="ARBA" id="ARBA00023004"/>
    </source>
</evidence>
<dbReference type="HAMAP" id="MF_01479">
    <property type="entry name" value="WhiB"/>
    <property type="match status" value="1"/>
</dbReference>
<dbReference type="InterPro" id="IPR034768">
    <property type="entry name" value="4FE4S_WBL"/>
</dbReference>
<comment type="similarity">
    <text evidence="2 12">Belongs to the WhiB family.</text>
</comment>
<feature type="domain" description="4Fe-4S Wbl-type" evidence="13">
    <location>
        <begin position="22"/>
        <end position="86"/>
    </location>
</feature>
<comment type="cofactor">
    <cofactor evidence="12">
        <name>[4Fe-4S] cluster</name>
        <dbReference type="ChEBI" id="CHEBI:49883"/>
    </cofactor>
    <text evidence="12">Binds 1 [4Fe-4S] cluster per subunit. Following nitrosylation of the [4Fe-4S] cluster binds 1 [4Fe-8(NO)] cluster per subunit.</text>
</comment>
<dbReference type="Pfam" id="PF02467">
    <property type="entry name" value="Whib"/>
    <property type="match status" value="1"/>
</dbReference>
<evidence type="ECO:0000256" key="11">
    <source>
        <dbReference type="ARBA" id="ARBA00023163"/>
    </source>
</evidence>
<keyword evidence="15" id="KW-1185">Reference proteome</keyword>
<keyword evidence="9 12" id="KW-0238">DNA-binding</keyword>
<evidence type="ECO:0000256" key="5">
    <source>
        <dbReference type="ARBA" id="ARBA00022723"/>
    </source>
</evidence>
<keyword evidence="7 12" id="KW-0411">Iron-sulfur</keyword>